<evidence type="ECO:0000313" key="3">
    <source>
        <dbReference type="EMBL" id="KAH0568832.1"/>
    </source>
</evidence>
<evidence type="ECO:0000256" key="2">
    <source>
        <dbReference type="SAM" id="MobiDB-lite"/>
    </source>
</evidence>
<organism evidence="3 4">
    <name type="scientific">Cotesia glomerata</name>
    <name type="common">Lepidopteran parasitic wasp</name>
    <name type="synonym">Apanteles glomeratus</name>
    <dbReference type="NCBI Taxonomy" id="32391"/>
    <lineage>
        <taxon>Eukaryota</taxon>
        <taxon>Metazoa</taxon>
        <taxon>Ecdysozoa</taxon>
        <taxon>Arthropoda</taxon>
        <taxon>Hexapoda</taxon>
        <taxon>Insecta</taxon>
        <taxon>Pterygota</taxon>
        <taxon>Neoptera</taxon>
        <taxon>Endopterygota</taxon>
        <taxon>Hymenoptera</taxon>
        <taxon>Apocrita</taxon>
        <taxon>Ichneumonoidea</taxon>
        <taxon>Braconidae</taxon>
        <taxon>Microgastrinae</taxon>
        <taxon>Cotesia</taxon>
    </lineage>
</organism>
<dbReference type="InterPro" id="IPR007145">
    <property type="entry name" value="MAP65_Ase1_PRC1"/>
</dbReference>
<name>A0AAV7J964_COTGL</name>
<sequence>MSDLIIKKELLEKLCKKIQVKIPELFKIWHECGYDEGMISQYSRNVDDHMEDLIADMISEAEIRKCAIIHEVKMISKKIKAMEVELDIDGSDRDNPPTERLIEVTASLQKKLKHLEEIKDKRIYQANKLLAREAKVCEALGVPPLGLVKNVPSEEELMQFESKLAKQEGELIAHKTTFKETRLAIMAMMNEMSHVPTHEFEKLVCVDYENFIFSTSNMKKLRELHSDIEEQLRAAKEDAKNKRQELFKLWKFLDIPEKKCREFLAVHSGYDIPTLNALQKEIKRMQELRLENISKFIIKLREDLQHWWEVCKLSQEERDEFRFFNSQIYTEDMLKIHEIELERLRHHYEENKKIFDLLEKWEETWGQMKEIQRRSEDPDRFHNRGGQLLADEKIRKACNKNLPKLVNQLKEMTDEYEKKHRKLFRIYGLTVDQYIEQEYENQKVELEKLKVETAKAKDEKSNLKKTPLSASRRTPRTGLSVSRRTPGVLSTSRRTPVSAKNLRSNTSIKRKLSDHSPFTRVTKPRMTSNSENVRPAKVCGSKIRHSGQLKVARKLISSDNSNKSMAKSPRKSPRKNLTAINKVINIGDSTNSMDKYEQFQEHLEQREDLRSTLLVETIEPRKVKRKPATPIKPSRKHSPNTPAVTPGNRDLSTPKLTSTPRTPRLTPAPSIRNIENNF</sequence>
<evidence type="ECO:0008006" key="5">
    <source>
        <dbReference type="Google" id="ProtNLM"/>
    </source>
</evidence>
<feature type="region of interest" description="Disordered" evidence="2">
    <location>
        <begin position="620"/>
        <end position="678"/>
    </location>
</feature>
<evidence type="ECO:0000256" key="1">
    <source>
        <dbReference type="SAM" id="Coils"/>
    </source>
</evidence>
<proteinExistence type="predicted"/>
<feature type="compositionally biased region" description="Polar residues" evidence="2">
    <location>
        <begin position="468"/>
        <end position="495"/>
    </location>
</feature>
<dbReference type="Proteomes" id="UP000826195">
    <property type="component" value="Unassembled WGS sequence"/>
</dbReference>
<protein>
    <recommendedName>
        <fullName evidence="5">Protein regulator of cytokinesis 1</fullName>
    </recommendedName>
</protein>
<dbReference type="PANTHER" id="PTHR19321">
    <property type="entry name" value="PROTEIN REGULATOR OF CYTOKINESIS 1 PRC1-RELATED"/>
    <property type="match status" value="1"/>
</dbReference>
<dbReference type="GO" id="GO:0051256">
    <property type="term" value="P:mitotic spindle midzone assembly"/>
    <property type="evidence" value="ECO:0007669"/>
    <property type="project" value="TreeGrafter"/>
</dbReference>
<reference evidence="3 4" key="1">
    <citation type="journal article" date="2021" name="J. Hered.">
        <title>A chromosome-level genome assembly of the parasitoid wasp, Cotesia glomerata (Hymenoptera: Braconidae).</title>
        <authorList>
            <person name="Pinto B.J."/>
            <person name="Weis J.J."/>
            <person name="Gamble T."/>
            <person name="Ode P.J."/>
            <person name="Paul R."/>
            <person name="Zaspel J.M."/>
        </authorList>
    </citation>
    <scope>NUCLEOTIDE SEQUENCE [LARGE SCALE GENOMIC DNA]</scope>
    <source>
        <strain evidence="3">CgM1</strain>
    </source>
</reference>
<feature type="region of interest" description="Disordered" evidence="2">
    <location>
        <begin position="454"/>
        <end position="501"/>
    </location>
</feature>
<dbReference type="EMBL" id="JAHXZJ010000001">
    <property type="protein sequence ID" value="KAH0568832.1"/>
    <property type="molecule type" value="Genomic_DNA"/>
</dbReference>
<gene>
    <name evidence="3" type="ORF">KQX54_021528</name>
</gene>
<keyword evidence="1" id="KW-0175">Coiled coil</keyword>
<dbReference type="GO" id="GO:0008017">
    <property type="term" value="F:microtubule binding"/>
    <property type="evidence" value="ECO:0007669"/>
    <property type="project" value="InterPro"/>
</dbReference>
<dbReference type="Gene3D" id="1.20.58.1520">
    <property type="match status" value="1"/>
</dbReference>
<dbReference type="PANTHER" id="PTHR19321:SF41">
    <property type="entry name" value="FASCETTO-RELATED"/>
    <property type="match status" value="1"/>
</dbReference>
<keyword evidence="4" id="KW-1185">Reference proteome</keyword>
<dbReference type="GO" id="GO:1990023">
    <property type="term" value="C:mitotic spindle midzone"/>
    <property type="evidence" value="ECO:0007669"/>
    <property type="project" value="TreeGrafter"/>
</dbReference>
<feature type="compositionally biased region" description="Low complexity" evidence="2">
    <location>
        <begin position="651"/>
        <end position="670"/>
    </location>
</feature>
<evidence type="ECO:0000313" key="4">
    <source>
        <dbReference type="Proteomes" id="UP000826195"/>
    </source>
</evidence>
<feature type="region of interest" description="Disordered" evidence="2">
    <location>
        <begin position="555"/>
        <end position="578"/>
    </location>
</feature>
<dbReference type="GO" id="GO:0005737">
    <property type="term" value="C:cytoplasm"/>
    <property type="evidence" value="ECO:0007669"/>
    <property type="project" value="TreeGrafter"/>
</dbReference>
<accession>A0AAV7J964</accession>
<dbReference type="AlphaFoldDB" id="A0AAV7J964"/>
<feature type="compositionally biased region" description="Basic residues" evidence="2">
    <location>
        <begin position="622"/>
        <end position="638"/>
    </location>
</feature>
<feature type="coiled-coil region" evidence="1">
    <location>
        <begin position="218"/>
        <end position="249"/>
    </location>
</feature>
<comment type="caution">
    <text evidence="3">The sequence shown here is derived from an EMBL/GenBank/DDBJ whole genome shotgun (WGS) entry which is preliminary data.</text>
</comment>
<dbReference type="Pfam" id="PF03999">
    <property type="entry name" value="MAP65_ASE1"/>
    <property type="match status" value="1"/>
</dbReference>